<dbReference type="OrthoDB" id="3262926at2759"/>
<dbReference type="Proteomes" id="UP000012174">
    <property type="component" value="Unassembled WGS sequence"/>
</dbReference>
<dbReference type="Pfam" id="PF06094">
    <property type="entry name" value="GGACT"/>
    <property type="match status" value="1"/>
</dbReference>
<dbReference type="OMA" id="NASIRGW"/>
<evidence type="ECO:0000259" key="2">
    <source>
        <dbReference type="Pfam" id="PF06094"/>
    </source>
</evidence>
<dbReference type="HOGENOM" id="CLU_871639_0_0_1"/>
<sequence length="319" mass="34369">MSAQGNIPAQNEASAIGSGSSNLVALNNAHPVATYPPGAESPRQADAINAAVLRLRGYQTDATGLDLWGLATKAEDNALYEEPDDEASSFQAILRGNYTGTTAANAGAEGPLGNFLVLTAEGDAIFPARIGRDSGSNSNSNNNYTLVFDKPLHFFFYGSLQDPNQLSMVCRLDYAFEKENDANAEVQPPVLRKASIRGWRLMMWGPFPSLVPGGPDDRVDGVVWACEKGRHVMNLCTYETDNYRLEYCDIHVEDEAATATTTTATEKEENGKDNIGGGAATEGKGEIIRGGRIFVNAGPVRELKEGSFDLEHWKATKCN</sequence>
<dbReference type="AlphaFoldDB" id="M7T0M6"/>
<dbReference type="SUPFAM" id="SSF110857">
    <property type="entry name" value="Gamma-glutamyl cyclotransferase-like"/>
    <property type="match status" value="1"/>
</dbReference>
<reference evidence="4" key="1">
    <citation type="journal article" date="2013" name="Genome Announc.">
        <title>Draft genome sequence of the grapevine dieback fungus Eutypa lata UCR-EL1.</title>
        <authorList>
            <person name="Blanco-Ulate B."/>
            <person name="Rolshausen P.E."/>
            <person name="Cantu D."/>
        </authorList>
    </citation>
    <scope>NUCLEOTIDE SEQUENCE [LARGE SCALE GENOMIC DNA]</scope>
    <source>
        <strain evidence="4">UCR-EL1</strain>
    </source>
</reference>
<dbReference type="Gene3D" id="3.10.490.10">
    <property type="entry name" value="Gamma-glutamyl cyclotransferase-like"/>
    <property type="match status" value="1"/>
</dbReference>
<proteinExistence type="predicted"/>
<dbReference type="InterPro" id="IPR009288">
    <property type="entry name" value="AIG2-like_dom"/>
</dbReference>
<dbReference type="EMBL" id="KB705972">
    <property type="protein sequence ID" value="EMR70082.1"/>
    <property type="molecule type" value="Genomic_DNA"/>
</dbReference>
<keyword evidence="4" id="KW-1185">Reference proteome</keyword>
<dbReference type="KEGG" id="ela:UCREL1_2908"/>
<evidence type="ECO:0000256" key="1">
    <source>
        <dbReference type="SAM" id="MobiDB-lite"/>
    </source>
</evidence>
<accession>M7T0M6</accession>
<dbReference type="CDD" id="cd06661">
    <property type="entry name" value="GGCT_like"/>
    <property type="match status" value="1"/>
</dbReference>
<name>M7T0M6_EUTLA</name>
<evidence type="ECO:0000313" key="3">
    <source>
        <dbReference type="EMBL" id="EMR70082.1"/>
    </source>
</evidence>
<feature type="region of interest" description="Disordered" evidence="1">
    <location>
        <begin position="259"/>
        <end position="279"/>
    </location>
</feature>
<evidence type="ECO:0000313" key="4">
    <source>
        <dbReference type="Proteomes" id="UP000012174"/>
    </source>
</evidence>
<dbReference type="InterPro" id="IPR036568">
    <property type="entry name" value="GGCT-like_sf"/>
</dbReference>
<gene>
    <name evidence="3" type="ORF">UCREL1_2908</name>
</gene>
<organism evidence="3 4">
    <name type="scientific">Eutypa lata (strain UCR-EL1)</name>
    <name type="common">Grapevine dieback disease fungus</name>
    <name type="synonym">Eutypa armeniacae</name>
    <dbReference type="NCBI Taxonomy" id="1287681"/>
    <lineage>
        <taxon>Eukaryota</taxon>
        <taxon>Fungi</taxon>
        <taxon>Dikarya</taxon>
        <taxon>Ascomycota</taxon>
        <taxon>Pezizomycotina</taxon>
        <taxon>Sordariomycetes</taxon>
        <taxon>Xylariomycetidae</taxon>
        <taxon>Xylariales</taxon>
        <taxon>Diatrypaceae</taxon>
        <taxon>Eutypa</taxon>
    </lineage>
</organism>
<dbReference type="STRING" id="1287681.M7T0M6"/>
<protein>
    <submittedName>
        <fullName evidence="3">Putative poly polymerase protein</fullName>
    </submittedName>
</protein>
<feature type="domain" description="Gamma-glutamylcyclotransferase AIG2-like" evidence="2">
    <location>
        <begin position="154"/>
        <end position="273"/>
    </location>
</feature>
<dbReference type="eggNOG" id="ENOG502S2U6">
    <property type="taxonomic scope" value="Eukaryota"/>
</dbReference>
<dbReference type="InterPro" id="IPR013024">
    <property type="entry name" value="GGCT-like"/>
</dbReference>